<feature type="compositionally biased region" description="Basic and acidic residues" evidence="1">
    <location>
        <begin position="1"/>
        <end position="16"/>
    </location>
</feature>
<organism evidence="2 3">
    <name type="scientific">Cuscuta campestris</name>
    <dbReference type="NCBI Taxonomy" id="132261"/>
    <lineage>
        <taxon>Eukaryota</taxon>
        <taxon>Viridiplantae</taxon>
        <taxon>Streptophyta</taxon>
        <taxon>Embryophyta</taxon>
        <taxon>Tracheophyta</taxon>
        <taxon>Spermatophyta</taxon>
        <taxon>Magnoliopsida</taxon>
        <taxon>eudicotyledons</taxon>
        <taxon>Gunneridae</taxon>
        <taxon>Pentapetalae</taxon>
        <taxon>asterids</taxon>
        <taxon>lamiids</taxon>
        <taxon>Solanales</taxon>
        <taxon>Convolvulaceae</taxon>
        <taxon>Cuscuteae</taxon>
        <taxon>Cuscuta</taxon>
        <taxon>Cuscuta subgen. Grammica</taxon>
        <taxon>Cuscuta sect. Cleistogrammica</taxon>
    </lineage>
</organism>
<dbReference type="Proteomes" id="UP000595140">
    <property type="component" value="Unassembled WGS sequence"/>
</dbReference>
<dbReference type="AlphaFoldDB" id="A0A484MIH6"/>
<accession>A0A484MIH6</accession>
<gene>
    <name evidence="2" type="ORF">CCAM_LOCUS30085</name>
</gene>
<sequence>MGYDGKAEESNRRRSTEATTGSILGTSNQRAPTTSGQIRASTPANSSLANQQRDSSQSNGEFRQRRRSSSNDDRSGRAWAVTGLLGQRYPTVRDAVYPPFGSSSLSYHLGDHSHTMKESLCSSRSPSSKVFCQVHQSLRVTVISTSADKKQEAIERFGVDSFLISCDPE</sequence>
<evidence type="ECO:0000256" key="1">
    <source>
        <dbReference type="SAM" id="MobiDB-lite"/>
    </source>
</evidence>
<keyword evidence="3" id="KW-1185">Reference proteome</keyword>
<evidence type="ECO:0000313" key="2">
    <source>
        <dbReference type="EMBL" id="VFQ88309.1"/>
    </source>
</evidence>
<dbReference type="EMBL" id="OOIL02003526">
    <property type="protein sequence ID" value="VFQ88309.1"/>
    <property type="molecule type" value="Genomic_DNA"/>
</dbReference>
<evidence type="ECO:0008006" key="4">
    <source>
        <dbReference type="Google" id="ProtNLM"/>
    </source>
</evidence>
<feature type="region of interest" description="Disordered" evidence="1">
    <location>
        <begin position="1"/>
        <end position="78"/>
    </location>
</feature>
<evidence type="ECO:0000313" key="3">
    <source>
        <dbReference type="Proteomes" id="UP000595140"/>
    </source>
</evidence>
<reference evidence="2 3" key="1">
    <citation type="submission" date="2018-04" db="EMBL/GenBank/DDBJ databases">
        <authorList>
            <person name="Vogel A."/>
        </authorList>
    </citation>
    <scope>NUCLEOTIDE SEQUENCE [LARGE SCALE GENOMIC DNA]</scope>
</reference>
<feature type="compositionally biased region" description="Polar residues" evidence="1">
    <location>
        <begin position="17"/>
        <end position="61"/>
    </location>
</feature>
<dbReference type="OrthoDB" id="1879366at2759"/>
<proteinExistence type="predicted"/>
<name>A0A484MIH6_9ASTE</name>
<protein>
    <recommendedName>
        <fullName evidence="4">Alcohol dehydrogenase-like C-terminal domain-containing protein</fullName>
    </recommendedName>
</protein>